<evidence type="ECO:0000256" key="1">
    <source>
        <dbReference type="SAM" id="SignalP"/>
    </source>
</evidence>
<keyword evidence="1" id="KW-0732">Signal</keyword>
<dbReference type="RefSeq" id="XP_033445420.1">
    <property type="nucleotide sequence ID" value="XM_033596731.1"/>
</dbReference>
<dbReference type="Proteomes" id="UP000800082">
    <property type="component" value="Unassembled WGS sequence"/>
</dbReference>
<accession>A0A6A5RD72</accession>
<sequence>VRRHADSDNLVLLAVLLEIERVVALMAVNNEEPISAYNPPLCILIKVIAALEDDEGWNSPPCCVDALDDCCPLPIALLYYL</sequence>
<feature type="signal peptide" evidence="1">
    <location>
        <begin position="1"/>
        <end position="24"/>
    </location>
</feature>
<feature type="non-terminal residue" evidence="2">
    <location>
        <position position="1"/>
    </location>
</feature>
<organism evidence="2 3">
    <name type="scientific">Didymella exigua CBS 183.55</name>
    <dbReference type="NCBI Taxonomy" id="1150837"/>
    <lineage>
        <taxon>Eukaryota</taxon>
        <taxon>Fungi</taxon>
        <taxon>Dikarya</taxon>
        <taxon>Ascomycota</taxon>
        <taxon>Pezizomycotina</taxon>
        <taxon>Dothideomycetes</taxon>
        <taxon>Pleosporomycetidae</taxon>
        <taxon>Pleosporales</taxon>
        <taxon>Pleosporineae</taxon>
        <taxon>Didymellaceae</taxon>
        <taxon>Didymella</taxon>
    </lineage>
</organism>
<gene>
    <name evidence="2" type="ORF">M421DRAFT_70733</name>
</gene>
<protein>
    <submittedName>
        <fullName evidence="2">Uncharacterized protein</fullName>
    </submittedName>
</protein>
<keyword evidence="3" id="KW-1185">Reference proteome</keyword>
<proteinExistence type="predicted"/>
<dbReference type="AlphaFoldDB" id="A0A6A5RD72"/>
<dbReference type="EMBL" id="ML978987">
    <property type="protein sequence ID" value="KAF1925168.1"/>
    <property type="molecule type" value="Genomic_DNA"/>
</dbReference>
<name>A0A6A5RD72_9PLEO</name>
<reference evidence="2" key="1">
    <citation type="journal article" date="2020" name="Stud. Mycol.">
        <title>101 Dothideomycetes genomes: a test case for predicting lifestyles and emergence of pathogens.</title>
        <authorList>
            <person name="Haridas S."/>
            <person name="Albert R."/>
            <person name="Binder M."/>
            <person name="Bloem J."/>
            <person name="Labutti K."/>
            <person name="Salamov A."/>
            <person name="Andreopoulos B."/>
            <person name="Baker S."/>
            <person name="Barry K."/>
            <person name="Bills G."/>
            <person name="Bluhm B."/>
            <person name="Cannon C."/>
            <person name="Castanera R."/>
            <person name="Culley D."/>
            <person name="Daum C."/>
            <person name="Ezra D."/>
            <person name="Gonzalez J."/>
            <person name="Henrissat B."/>
            <person name="Kuo A."/>
            <person name="Liang C."/>
            <person name="Lipzen A."/>
            <person name="Lutzoni F."/>
            <person name="Magnuson J."/>
            <person name="Mondo S."/>
            <person name="Nolan M."/>
            <person name="Ohm R."/>
            <person name="Pangilinan J."/>
            <person name="Park H.-J."/>
            <person name="Ramirez L."/>
            <person name="Alfaro M."/>
            <person name="Sun H."/>
            <person name="Tritt A."/>
            <person name="Yoshinaga Y."/>
            <person name="Zwiers L.-H."/>
            <person name="Turgeon B."/>
            <person name="Goodwin S."/>
            <person name="Spatafora J."/>
            <person name="Crous P."/>
            <person name="Grigoriev I."/>
        </authorList>
    </citation>
    <scope>NUCLEOTIDE SEQUENCE</scope>
    <source>
        <strain evidence="2">CBS 183.55</strain>
    </source>
</reference>
<evidence type="ECO:0000313" key="2">
    <source>
        <dbReference type="EMBL" id="KAF1925168.1"/>
    </source>
</evidence>
<feature type="chain" id="PRO_5025582749" evidence="1">
    <location>
        <begin position="25"/>
        <end position="81"/>
    </location>
</feature>
<dbReference type="OrthoDB" id="10500668at2759"/>
<dbReference type="GeneID" id="54354398"/>
<evidence type="ECO:0000313" key="3">
    <source>
        <dbReference type="Proteomes" id="UP000800082"/>
    </source>
</evidence>